<dbReference type="Gene3D" id="3.30.565.10">
    <property type="entry name" value="Histidine kinase-like ATPase, C-terminal domain"/>
    <property type="match status" value="1"/>
</dbReference>
<evidence type="ECO:0000256" key="5">
    <source>
        <dbReference type="ARBA" id="ARBA00022777"/>
    </source>
</evidence>
<evidence type="ECO:0000256" key="4">
    <source>
        <dbReference type="ARBA" id="ARBA00022741"/>
    </source>
</evidence>
<dbReference type="PANTHER" id="PTHR44936:SF10">
    <property type="entry name" value="SENSOR PROTEIN RSTB"/>
    <property type="match status" value="1"/>
</dbReference>
<keyword evidence="6" id="KW-0067">ATP-binding</keyword>
<proteinExistence type="predicted"/>
<evidence type="ECO:0000313" key="8">
    <source>
        <dbReference type="EMBL" id="OAI13886.1"/>
    </source>
</evidence>
<dbReference type="PRINTS" id="PR00344">
    <property type="entry name" value="BCTRLSENSOR"/>
</dbReference>
<organism evidence="8 9">
    <name type="scientific">Methylomonas koyamae</name>
    <dbReference type="NCBI Taxonomy" id="702114"/>
    <lineage>
        <taxon>Bacteria</taxon>
        <taxon>Pseudomonadati</taxon>
        <taxon>Pseudomonadota</taxon>
        <taxon>Gammaproteobacteria</taxon>
        <taxon>Methylococcales</taxon>
        <taxon>Methylococcaceae</taxon>
        <taxon>Methylomonas</taxon>
    </lineage>
</organism>
<evidence type="ECO:0000256" key="1">
    <source>
        <dbReference type="ARBA" id="ARBA00000085"/>
    </source>
</evidence>
<dbReference type="EMBL" id="LUUJ01000095">
    <property type="protein sequence ID" value="OAI13886.1"/>
    <property type="molecule type" value="Genomic_DNA"/>
</dbReference>
<gene>
    <name evidence="8" type="ORF">A1507_16515</name>
</gene>
<dbReference type="SUPFAM" id="SSF55874">
    <property type="entry name" value="ATPase domain of HSP90 chaperone/DNA topoisomerase II/histidine kinase"/>
    <property type="match status" value="1"/>
</dbReference>
<dbReference type="PANTHER" id="PTHR44936">
    <property type="entry name" value="SENSOR PROTEIN CREC"/>
    <property type="match status" value="1"/>
</dbReference>
<dbReference type="InterPro" id="IPR004358">
    <property type="entry name" value="Sig_transdc_His_kin-like_C"/>
</dbReference>
<comment type="catalytic activity">
    <reaction evidence="1">
        <text>ATP + protein L-histidine = ADP + protein N-phospho-L-histidine.</text>
        <dbReference type="EC" id="2.7.13.3"/>
    </reaction>
</comment>
<dbReference type="PROSITE" id="PS50109">
    <property type="entry name" value="HIS_KIN"/>
    <property type="match status" value="1"/>
</dbReference>
<feature type="domain" description="Histidine kinase" evidence="7">
    <location>
        <begin position="17"/>
        <end position="227"/>
    </location>
</feature>
<dbReference type="InterPro" id="IPR050980">
    <property type="entry name" value="2C_sensor_his_kinase"/>
</dbReference>
<sequence length="227" mass="24734">MSGRFDNDTLFPTILAFTVHDIKNSLGTLLELIRQFSAKLQGETGDLGLLEFEAARINHSLMQLLVLYKVGANKFSLAVDEYPALDLLQEAVHQQARLSTLHNIELQVDCADDLPAYCDFATIANALAAVLNNALRYTRHAVLVSAEQDGAYLRIAIEDDGAGYPPHFLAADLNNAADLDWVNGNTGLGLYFVSVIAGLHKNAGRCGYVTIDNASRLGGARFRLFLP</sequence>
<dbReference type="AlphaFoldDB" id="A0A177N782"/>
<dbReference type="InterPro" id="IPR003594">
    <property type="entry name" value="HATPase_dom"/>
</dbReference>
<reference evidence="8 9" key="1">
    <citation type="submission" date="2016-03" db="EMBL/GenBank/DDBJ databases">
        <authorList>
            <person name="Ploux O."/>
        </authorList>
    </citation>
    <scope>NUCLEOTIDE SEQUENCE [LARGE SCALE GENOMIC DNA]</scope>
    <source>
        <strain evidence="8 9">R-45378</strain>
    </source>
</reference>
<dbReference type="InterPro" id="IPR036890">
    <property type="entry name" value="HATPase_C_sf"/>
</dbReference>
<name>A0A177N782_9GAMM</name>
<dbReference type="InterPro" id="IPR005467">
    <property type="entry name" value="His_kinase_dom"/>
</dbReference>
<dbReference type="GO" id="GO:0005524">
    <property type="term" value="F:ATP binding"/>
    <property type="evidence" value="ECO:0007669"/>
    <property type="project" value="UniProtKB-KW"/>
</dbReference>
<evidence type="ECO:0000256" key="2">
    <source>
        <dbReference type="ARBA" id="ARBA00012438"/>
    </source>
</evidence>
<evidence type="ECO:0000259" key="7">
    <source>
        <dbReference type="PROSITE" id="PS50109"/>
    </source>
</evidence>
<dbReference type="RefSeq" id="WP_064041322.1">
    <property type="nucleotide sequence ID" value="NZ_LUUJ01000095.1"/>
</dbReference>
<dbReference type="EC" id="2.7.13.3" evidence="2"/>
<dbReference type="GO" id="GO:0004673">
    <property type="term" value="F:protein histidine kinase activity"/>
    <property type="evidence" value="ECO:0007669"/>
    <property type="project" value="UniProtKB-EC"/>
</dbReference>
<evidence type="ECO:0000313" key="9">
    <source>
        <dbReference type="Proteomes" id="UP000077857"/>
    </source>
</evidence>
<dbReference type="Pfam" id="PF02518">
    <property type="entry name" value="HATPase_c"/>
    <property type="match status" value="1"/>
</dbReference>
<protein>
    <recommendedName>
        <fullName evidence="2">histidine kinase</fullName>
        <ecNumber evidence="2">2.7.13.3</ecNumber>
    </recommendedName>
</protein>
<comment type="caution">
    <text evidence="8">The sequence shown here is derived from an EMBL/GenBank/DDBJ whole genome shotgun (WGS) entry which is preliminary data.</text>
</comment>
<evidence type="ECO:0000256" key="3">
    <source>
        <dbReference type="ARBA" id="ARBA00022679"/>
    </source>
</evidence>
<evidence type="ECO:0000256" key="6">
    <source>
        <dbReference type="ARBA" id="ARBA00022840"/>
    </source>
</evidence>
<keyword evidence="3" id="KW-0808">Transferase</keyword>
<dbReference type="Proteomes" id="UP000077857">
    <property type="component" value="Unassembled WGS sequence"/>
</dbReference>
<keyword evidence="5 8" id="KW-0418">Kinase</keyword>
<keyword evidence="4" id="KW-0547">Nucleotide-binding</keyword>
<accession>A0A177N782</accession>
<dbReference type="OrthoDB" id="9811306at2"/>